<dbReference type="CDD" id="cd07723">
    <property type="entry name" value="hydroxyacylglutathione_hydrolase_MBL-fold"/>
    <property type="match status" value="1"/>
</dbReference>
<dbReference type="SMART" id="SM00849">
    <property type="entry name" value="Lactamase_B"/>
    <property type="match status" value="1"/>
</dbReference>
<dbReference type="PIRSF" id="PIRSF005457">
    <property type="entry name" value="Glx"/>
    <property type="match status" value="1"/>
</dbReference>
<dbReference type="STRING" id="13706.A0A1X2HLW1"/>
<comment type="similarity">
    <text evidence="2">Belongs to the metallo-beta-lactamase superfamily. Glyoxalase II family.</text>
</comment>
<name>A0A1X2HLW1_SYNRA</name>
<keyword evidence="8" id="KW-1185">Reference proteome</keyword>
<evidence type="ECO:0000256" key="3">
    <source>
        <dbReference type="ARBA" id="ARBA00022723"/>
    </source>
</evidence>
<protein>
    <submittedName>
        <fullName evidence="7">Beta-lactamase-like protein</fullName>
    </submittedName>
</protein>
<reference evidence="7 8" key="1">
    <citation type="submission" date="2016-07" db="EMBL/GenBank/DDBJ databases">
        <title>Pervasive Adenine N6-methylation of Active Genes in Fungi.</title>
        <authorList>
            <consortium name="DOE Joint Genome Institute"/>
            <person name="Mondo S.J."/>
            <person name="Dannebaum R.O."/>
            <person name="Kuo R.C."/>
            <person name="Labutti K."/>
            <person name="Haridas S."/>
            <person name="Kuo A."/>
            <person name="Salamov A."/>
            <person name="Ahrendt S.R."/>
            <person name="Lipzen A."/>
            <person name="Sullivan W."/>
            <person name="Andreopoulos W.B."/>
            <person name="Clum A."/>
            <person name="Lindquist E."/>
            <person name="Daum C."/>
            <person name="Ramamoorthy G.K."/>
            <person name="Gryganskyi A."/>
            <person name="Culley D."/>
            <person name="Magnuson J.K."/>
            <person name="James T.Y."/>
            <person name="O'Malley M.A."/>
            <person name="Stajich J.E."/>
            <person name="Spatafora J.W."/>
            <person name="Visel A."/>
            <person name="Grigoriev I.V."/>
        </authorList>
    </citation>
    <scope>NUCLEOTIDE SEQUENCE [LARGE SCALE GENOMIC DNA]</scope>
    <source>
        <strain evidence="7 8">NRRL 2496</strain>
    </source>
</reference>
<dbReference type="InterPro" id="IPR017782">
    <property type="entry name" value="Hydroxyacylglutathione_Hdrlase"/>
</dbReference>
<sequence length="284" mass="31793">MRLFRTLFATRSSFAPRRFSTFSPTRMIIQPVPCFSDNYAYLLLDEKTQKAAIVDPAEPEPVLKTLKDRFPEYTLAAILTTHHHGDHAGGNNKVLQQHDVPCYGGSKQVQGVTNIVDSGSEPIHLGSLEIKPLSTGGHTLDHICYYVADDAHEQKAVFTGDCIFSSGCGRFFEGTPSNMWNAISTIKALPEATRVYFGHEYTRSNLKFAVKIEPDNKALQEKVAWAEKEQCTTPSTIKNEKETNPFFRADEPSVRERVMPHNPKASAVEVLATIRQMKDGTYKQ</sequence>
<dbReference type="HAMAP" id="MF_01374">
    <property type="entry name" value="Glyoxalase_2"/>
    <property type="match status" value="1"/>
</dbReference>
<keyword evidence="3" id="KW-0479">Metal-binding</keyword>
<dbReference type="NCBIfam" id="TIGR03413">
    <property type="entry name" value="GSH_gloB"/>
    <property type="match status" value="1"/>
</dbReference>
<dbReference type="Pfam" id="PF00753">
    <property type="entry name" value="Lactamase_B"/>
    <property type="match status" value="1"/>
</dbReference>
<accession>A0A1X2HLW1</accession>
<dbReference type="PANTHER" id="PTHR11935:SF7">
    <property type="entry name" value="HYDROXYACYLGLUTATHIONE HYDROLASE 2, CHLOROPLASTIC-RELATED"/>
    <property type="match status" value="1"/>
</dbReference>
<dbReference type="AlphaFoldDB" id="A0A1X2HLW1"/>
<dbReference type="InterPro" id="IPR035680">
    <property type="entry name" value="Clx_II_MBL"/>
</dbReference>
<keyword evidence="5" id="KW-0862">Zinc</keyword>
<evidence type="ECO:0000256" key="4">
    <source>
        <dbReference type="ARBA" id="ARBA00022801"/>
    </source>
</evidence>
<gene>
    <name evidence="7" type="ORF">BCR43DRAFT_485114</name>
</gene>
<dbReference type="PANTHER" id="PTHR11935">
    <property type="entry name" value="BETA LACTAMASE DOMAIN"/>
    <property type="match status" value="1"/>
</dbReference>
<feature type="domain" description="Metallo-beta-lactamase" evidence="6">
    <location>
        <begin position="37"/>
        <end position="199"/>
    </location>
</feature>
<dbReference type="InParanoid" id="A0A1X2HLW1"/>
<dbReference type="Proteomes" id="UP000242180">
    <property type="component" value="Unassembled WGS sequence"/>
</dbReference>
<comment type="cofactor">
    <cofactor evidence="1">
        <name>Zn(2+)</name>
        <dbReference type="ChEBI" id="CHEBI:29105"/>
    </cofactor>
</comment>
<dbReference type="Pfam" id="PF16123">
    <property type="entry name" value="HAGH_C"/>
    <property type="match status" value="1"/>
</dbReference>
<dbReference type="InterPro" id="IPR001279">
    <property type="entry name" value="Metallo-B-lactamas"/>
</dbReference>
<organism evidence="7 8">
    <name type="scientific">Syncephalastrum racemosum</name>
    <name type="common">Filamentous fungus</name>
    <dbReference type="NCBI Taxonomy" id="13706"/>
    <lineage>
        <taxon>Eukaryota</taxon>
        <taxon>Fungi</taxon>
        <taxon>Fungi incertae sedis</taxon>
        <taxon>Mucoromycota</taxon>
        <taxon>Mucoromycotina</taxon>
        <taxon>Mucoromycetes</taxon>
        <taxon>Mucorales</taxon>
        <taxon>Syncephalastraceae</taxon>
        <taxon>Syncephalastrum</taxon>
    </lineage>
</organism>
<dbReference type="GO" id="GO:0046872">
    <property type="term" value="F:metal ion binding"/>
    <property type="evidence" value="ECO:0007669"/>
    <property type="project" value="UniProtKB-KW"/>
</dbReference>
<dbReference type="OMA" id="DTVFTEG"/>
<evidence type="ECO:0000256" key="2">
    <source>
        <dbReference type="ARBA" id="ARBA00006759"/>
    </source>
</evidence>
<dbReference type="EMBL" id="MCGN01000002">
    <property type="protein sequence ID" value="ORZ00373.1"/>
    <property type="molecule type" value="Genomic_DNA"/>
</dbReference>
<dbReference type="GO" id="GO:0004416">
    <property type="term" value="F:hydroxyacylglutathione hydrolase activity"/>
    <property type="evidence" value="ECO:0007669"/>
    <property type="project" value="InterPro"/>
</dbReference>
<dbReference type="UniPathway" id="UPA00619">
    <property type="reaction ID" value="UER00676"/>
</dbReference>
<dbReference type="SUPFAM" id="SSF56281">
    <property type="entry name" value="Metallo-hydrolase/oxidoreductase"/>
    <property type="match status" value="1"/>
</dbReference>
<evidence type="ECO:0000256" key="5">
    <source>
        <dbReference type="ARBA" id="ARBA00022833"/>
    </source>
</evidence>
<evidence type="ECO:0000313" key="7">
    <source>
        <dbReference type="EMBL" id="ORZ00373.1"/>
    </source>
</evidence>
<keyword evidence="4" id="KW-0378">Hydrolase</keyword>
<evidence type="ECO:0000313" key="8">
    <source>
        <dbReference type="Proteomes" id="UP000242180"/>
    </source>
</evidence>
<evidence type="ECO:0000259" key="6">
    <source>
        <dbReference type="SMART" id="SM00849"/>
    </source>
</evidence>
<dbReference type="GO" id="GO:0019243">
    <property type="term" value="P:methylglyoxal catabolic process to D-lactate via S-lactoyl-glutathione"/>
    <property type="evidence" value="ECO:0007669"/>
    <property type="project" value="InterPro"/>
</dbReference>
<evidence type="ECO:0000256" key="1">
    <source>
        <dbReference type="ARBA" id="ARBA00001947"/>
    </source>
</evidence>
<dbReference type="Gene3D" id="3.60.15.10">
    <property type="entry name" value="Ribonuclease Z/Hydroxyacylglutathione hydrolase-like"/>
    <property type="match status" value="1"/>
</dbReference>
<dbReference type="InterPro" id="IPR032282">
    <property type="entry name" value="HAGH_C"/>
</dbReference>
<comment type="caution">
    <text evidence="7">The sequence shown here is derived from an EMBL/GenBank/DDBJ whole genome shotgun (WGS) entry which is preliminary data.</text>
</comment>
<dbReference type="InterPro" id="IPR036866">
    <property type="entry name" value="RibonucZ/Hydroxyglut_hydro"/>
</dbReference>
<proteinExistence type="inferred from homology"/>
<dbReference type="OrthoDB" id="515692at2759"/>